<keyword evidence="5 10" id="KW-0812">Transmembrane</keyword>
<dbReference type="PANTHER" id="PTHR13038:SF10">
    <property type="entry name" value="AUTOPHAGY-RELATED PROTEIN 9"/>
    <property type="match status" value="1"/>
</dbReference>
<dbReference type="GO" id="GO:0034497">
    <property type="term" value="P:protein localization to phagophore assembly site"/>
    <property type="evidence" value="ECO:0007669"/>
    <property type="project" value="TreeGrafter"/>
</dbReference>
<dbReference type="GO" id="GO:0034045">
    <property type="term" value="C:phagophore assembly site membrane"/>
    <property type="evidence" value="ECO:0007669"/>
    <property type="project" value="UniProtKB-SubCell"/>
</dbReference>
<evidence type="ECO:0000256" key="3">
    <source>
        <dbReference type="ARBA" id="ARBA00018074"/>
    </source>
</evidence>
<comment type="similarity">
    <text evidence="2 10">Belongs to the ATG9 family.</text>
</comment>
<keyword evidence="8 10" id="KW-0445">Lipid transport</keyword>
<evidence type="ECO:0000256" key="9">
    <source>
        <dbReference type="ARBA" id="ARBA00023136"/>
    </source>
</evidence>
<keyword evidence="9 10" id="KW-0472">Membrane</keyword>
<evidence type="ECO:0000256" key="4">
    <source>
        <dbReference type="ARBA" id="ARBA00022448"/>
    </source>
</evidence>
<comment type="subcellular location">
    <subcellularLocation>
        <location evidence="1 10">Preautophagosomal structure membrane</location>
        <topology evidence="1 10">Multi-pass membrane protein</topology>
    </subcellularLocation>
</comment>
<evidence type="ECO:0000256" key="11">
    <source>
        <dbReference type="SAM" id="MobiDB-lite"/>
    </source>
</evidence>
<feature type="transmembrane region" description="Helical" evidence="10">
    <location>
        <begin position="62"/>
        <end position="84"/>
    </location>
</feature>
<proteinExistence type="evidence at transcript level"/>
<evidence type="ECO:0000256" key="10">
    <source>
        <dbReference type="RuleBase" id="RU364027"/>
    </source>
</evidence>
<organism evidence="12">
    <name type="scientific">Dugesia japonica</name>
    <name type="common">Planarian</name>
    <dbReference type="NCBI Taxonomy" id="6161"/>
    <lineage>
        <taxon>Eukaryota</taxon>
        <taxon>Metazoa</taxon>
        <taxon>Spiralia</taxon>
        <taxon>Lophotrochozoa</taxon>
        <taxon>Platyhelminthes</taxon>
        <taxon>Rhabditophora</taxon>
        <taxon>Seriata</taxon>
        <taxon>Tricladida</taxon>
        <taxon>Continenticola</taxon>
        <taxon>Geoplanoidea</taxon>
        <taxon>Dugesiidae</taxon>
        <taxon>Dugesia</taxon>
    </lineage>
</organism>
<accession>A0A2S1BJF6</accession>
<keyword evidence="7 10" id="KW-0072">Autophagy</keyword>
<feature type="region of interest" description="Disordered" evidence="11">
    <location>
        <begin position="715"/>
        <end position="741"/>
    </location>
</feature>
<feature type="transmembrane region" description="Helical" evidence="10">
    <location>
        <begin position="105"/>
        <end position="125"/>
    </location>
</feature>
<comment type="function">
    <text evidence="10">Phospholipid scramblase involved in autophagy. Cycles between the preautophagosomal structure/phagophore assembly site (PAS) and the cytoplasmic vesicle pool and supplies membrane for the growing autophagosome. Lipid scramblase activity plays a key role in preautophagosomal structure/phagophore assembly by distributing the phospholipids that arrive through ATG2 from the cytoplasmic to the luminal leaflet of the bilayer, thereby driving autophagosomal membrane expansion.</text>
</comment>
<feature type="transmembrane region" description="Helical" evidence="10">
    <location>
        <begin position="347"/>
        <end position="369"/>
    </location>
</feature>
<feature type="transmembrane region" description="Helical" evidence="10">
    <location>
        <begin position="376"/>
        <end position="395"/>
    </location>
</feature>
<dbReference type="InterPro" id="IPR007241">
    <property type="entry name" value="Autophagy-rel_prot_9"/>
</dbReference>
<evidence type="ECO:0000256" key="7">
    <source>
        <dbReference type="ARBA" id="ARBA00023006"/>
    </source>
</evidence>
<dbReference type="AlphaFoldDB" id="A0A2S1BJF6"/>
<dbReference type="GO" id="GO:0000422">
    <property type="term" value="P:autophagy of mitochondrion"/>
    <property type="evidence" value="ECO:0007669"/>
    <property type="project" value="TreeGrafter"/>
</dbReference>
<dbReference type="GO" id="GO:0006869">
    <property type="term" value="P:lipid transport"/>
    <property type="evidence" value="ECO:0007669"/>
    <property type="project" value="UniProtKB-KW"/>
</dbReference>
<evidence type="ECO:0000256" key="6">
    <source>
        <dbReference type="ARBA" id="ARBA00022989"/>
    </source>
</evidence>
<keyword evidence="6 10" id="KW-1133">Transmembrane helix</keyword>
<dbReference type="GO" id="GO:0061709">
    <property type="term" value="P:reticulophagy"/>
    <property type="evidence" value="ECO:0007669"/>
    <property type="project" value="TreeGrafter"/>
</dbReference>
<dbReference type="Pfam" id="PF04109">
    <property type="entry name" value="ATG9"/>
    <property type="match status" value="1"/>
</dbReference>
<reference evidence="12" key="1">
    <citation type="submission" date="2017-12" db="EMBL/GenBank/DDBJ databases">
        <title>Identification of a autophagy-related gene in planarian Dugesia japonica.</title>
        <authorList>
            <person name="Ma K."/>
        </authorList>
    </citation>
    <scope>NUCLEOTIDE SEQUENCE</scope>
</reference>
<name>A0A2S1BJF6_DUGJA</name>
<evidence type="ECO:0000313" key="12">
    <source>
        <dbReference type="EMBL" id="AWD06775.1"/>
    </source>
</evidence>
<dbReference type="PANTHER" id="PTHR13038">
    <property type="entry name" value="APG9 AUTOPHAGY 9"/>
    <property type="match status" value="1"/>
</dbReference>
<feature type="transmembrane region" description="Helical" evidence="10">
    <location>
        <begin position="264"/>
        <end position="285"/>
    </location>
</feature>
<feature type="compositionally biased region" description="Low complexity" evidence="11">
    <location>
        <begin position="722"/>
        <end position="741"/>
    </location>
</feature>
<evidence type="ECO:0000256" key="5">
    <source>
        <dbReference type="ARBA" id="ARBA00022692"/>
    </source>
</evidence>
<evidence type="ECO:0000256" key="2">
    <source>
        <dbReference type="ARBA" id="ARBA00006185"/>
    </source>
</evidence>
<keyword evidence="4 10" id="KW-0813">Transport</keyword>
<dbReference type="GO" id="GO:0005776">
    <property type="term" value="C:autophagosome"/>
    <property type="evidence" value="ECO:0007669"/>
    <property type="project" value="TreeGrafter"/>
</dbReference>
<evidence type="ECO:0000256" key="8">
    <source>
        <dbReference type="ARBA" id="ARBA00023055"/>
    </source>
</evidence>
<dbReference type="EMBL" id="MG599484">
    <property type="protein sequence ID" value="AWD06775.1"/>
    <property type="molecule type" value="mRNA"/>
</dbReference>
<sequence length="741" mass="85545">MVSRAEYQNLEEDEPFSTEIHSKVSWDHIQNLDKFFSNIYYFHQQHGFYVTFIEFLLQILKFFFIIWITSVFTELCSLGFAIIVNNNIKLECFYYPIIFKSQNNFTIALVVISYLLLGLFILNSLPKLHQFFSISKFYRDALKIKDDAIPDKTWFEILRALIEVQKELPLCVHKPLLSELDIYHRILRRQNYLVAMMNQEKFPMEIKIPFLGTFVIVTKYYLDSIKYMLFKFPFKCPFGDHWQLRTDYKKLASRSLLIRQIDQIFVFMGIIQLLISPICFFYLLITKACTYGHSFKINPSHCINREVTPFGRIFLAHFNELPHEFSYRISKAYPAANQYLDSFTSKILVSIARLVRFLSGGIIIIGFLISMVDSKFLMFPHVITLAAVITFIYSISLKLIPDETVVVNPKLLIHEVLNHVHYIPDEWKDKAHTKRVYNEFSKLFQPKIVDITKELFSCFWTPFVFIFWMPKYSGKIVDFLRNFTTDMHGVGDICSFAELDIRKHGSANWSVSVLDDRASSSSRSESLKNGKVELSLVNFYTNNPNCPVNEPTKKFINDLKSIETQTMPSLNNIPSIFPTINNNFSDLNQSNSIVLKNASKCVGPNVPSHSSLIRNNNINNNSSIIDNYSNAIDNYFHGANIPASILLSNSQNNSILIDNYRSHYESIRGGLLSRTADINVSISMLHSVHDRRRMGLLTMQVDQIISEAEEDSYQMRPPLVTNSSSSSNINNALDLSSVPTP</sequence>
<dbReference type="GO" id="GO:0034727">
    <property type="term" value="P:piecemeal microautophagy of the nucleus"/>
    <property type="evidence" value="ECO:0007669"/>
    <property type="project" value="TreeGrafter"/>
</dbReference>
<protein>
    <recommendedName>
        <fullName evidence="3 10">Autophagy-related protein 9</fullName>
    </recommendedName>
</protein>
<evidence type="ECO:0000256" key="1">
    <source>
        <dbReference type="ARBA" id="ARBA00004511"/>
    </source>
</evidence>